<protein>
    <recommendedName>
        <fullName evidence="2 6">Histidine ammonia-lyase</fullName>
        <shortName evidence="6">Histidase</shortName>
        <ecNumber evidence="2 6">4.3.1.3</ecNumber>
    </recommendedName>
</protein>
<comment type="PTM">
    <text evidence="6">Contains an active site 4-methylidene-imidazol-5-one (MIO), which is formed autocatalytically by cyclization and dehydration of residues Ala-Ser-Gly.</text>
</comment>
<keyword evidence="3 6" id="KW-0369">Histidine metabolism</keyword>
<evidence type="ECO:0000256" key="1">
    <source>
        <dbReference type="ARBA" id="ARBA00005113"/>
    </source>
</evidence>
<dbReference type="RefSeq" id="WP_170202532.1">
    <property type="nucleotide sequence ID" value="NZ_CP051685.1"/>
</dbReference>
<dbReference type="EMBL" id="CP051685">
    <property type="protein sequence ID" value="QJE00500.1"/>
    <property type="molecule type" value="Genomic_DNA"/>
</dbReference>
<evidence type="ECO:0000256" key="6">
    <source>
        <dbReference type="HAMAP-Rule" id="MF_00229"/>
    </source>
</evidence>
<dbReference type="EC" id="4.3.1.3" evidence="2 6"/>
<keyword evidence="4 6" id="KW-0456">Lyase</keyword>
<dbReference type="InterPro" id="IPR022313">
    <property type="entry name" value="Phe/His_NH3-lyase_AS"/>
</dbReference>
<evidence type="ECO:0000256" key="3">
    <source>
        <dbReference type="ARBA" id="ARBA00022808"/>
    </source>
</evidence>
<feature type="modified residue" description="2,3-didehydroalanine (Ser)" evidence="6">
    <location>
        <position position="161"/>
    </location>
</feature>
<dbReference type="Pfam" id="PF00221">
    <property type="entry name" value="Lyase_aromatic"/>
    <property type="match status" value="1"/>
</dbReference>
<evidence type="ECO:0000256" key="7">
    <source>
        <dbReference type="RuleBase" id="RU003954"/>
    </source>
</evidence>
<dbReference type="NCBIfam" id="NF006871">
    <property type="entry name" value="PRK09367.1"/>
    <property type="match status" value="1"/>
</dbReference>
<evidence type="ECO:0000256" key="5">
    <source>
        <dbReference type="ARBA" id="ARBA00049269"/>
    </source>
</evidence>
<dbReference type="Proteomes" id="UP000502415">
    <property type="component" value="Chromosome"/>
</dbReference>
<evidence type="ECO:0000313" key="11">
    <source>
        <dbReference type="Proteomes" id="UP000502415"/>
    </source>
</evidence>
<comment type="catalytic activity">
    <reaction evidence="5 6 8">
        <text>L-histidine = trans-urocanate + NH4(+)</text>
        <dbReference type="Rhea" id="RHEA:21232"/>
        <dbReference type="ChEBI" id="CHEBI:17771"/>
        <dbReference type="ChEBI" id="CHEBI:28938"/>
        <dbReference type="ChEBI" id="CHEBI:57595"/>
        <dbReference type="EC" id="4.3.1.3"/>
    </reaction>
</comment>
<dbReference type="Gene3D" id="1.10.275.10">
    <property type="entry name" value="Fumarase/aspartase (N-terminal domain)"/>
    <property type="match status" value="1"/>
</dbReference>
<dbReference type="FunFam" id="1.20.200.10:FF:000003">
    <property type="entry name" value="Histidine ammonia-lyase"/>
    <property type="match status" value="1"/>
</dbReference>
<feature type="cross-link" description="5-imidazolinone (Ala-Gly)" evidence="6">
    <location>
        <begin position="160"/>
        <end position="162"/>
    </location>
</feature>
<keyword evidence="6" id="KW-0963">Cytoplasm</keyword>
<dbReference type="CDD" id="cd00332">
    <property type="entry name" value="PAL-HAL"/>
    <property type="match status" value="1"/>
</dbReference>
<proteinExistence type="inferred from homology"/>
<dbReference type="AlphaFoldDB" id="A0A7Z2VX23"/>
<evidence type="ECO:0000256" key="4">
    <source>
        <dbReference type="ARBA" id="ARBA00023239"/>
    </source>
</evidence>
<dbReference type="GO" id="GO:0005737">
    <property type="term" value="C:cytoplasm"/>
    <property type="evidence" value="ECO:0007669"/>
    <property type="project" value="UniProtKB-SubCell"/>
</dbReference>
<comment type="pathway">
    <text evidence="1 6 8">Amino-acid degradation; L-histidine degradation into L-glutamate; N-formimidoyl-L-glutamate from L-histidine: step 1/3.</text>
</comment>
<dbReference type="InterPro" id="IPR024083">
    <property type="entry name" value="Fumarase/histidase_N"/>
</dbReference>
<dbReference type="InterPro" id="IPR005921">
    <property type="entry name" value="HutH"/>
</dbReference>
<dbReference type="InterPro" id="IPR001106">
    <property type="entry name" value="Aromatic_Lyase"/>
</dbReference>
<dbReference type="GO" id="GO:0004397">
    <property type="term" value="F:histidine ammonia-lyase activity"/>
    <property type="evidence" value="ECO:0007669"/>
    <property type="project" value="UniProtKB-UniRule"/>
</dbReference>
<dbReference type="NCBIfam" id="TIGR01225">
    <property type="entry name" value="hutH"/>
    <property type="match status" value="1"/>
</dbReference>
<gene>
    <name evidence="6 10" type="primary">hutH</name>
    <name evidence="10" type="ORF">HH212_11110</name>
</gene>
<dbReference type="PANTHER" id="PTHR10362">
    <property type="entry name" value="HISTIDINE AMMONIA-LYASE"/>
    <property type="match status" value="1"/>
</dbReference>
<dbReference type="GO" id="GO:0019557">
    <property type="term" value="P:L-histidine catabolic process to glutamate and formate"/>
    <property type="evidence" value="ECO:0007669"/>
    <property type="project" value="UniProtKB-UniPathway"/>
</dbReference>
<organism evidence="10 11">
    <name type="scientific">Massilia forsythiae</name>
    <dbReference type="NCBI Taxonomy" id="2728020"/>
    <lineage>
        <taxon>Bacteria</taxon>
        <taxon>Pseudomonadati</taxon>
        <taxon>Pseudomonadota</taxon>
        <taxon>Betaproteobacteria</taxon>
        <taxon>Burkholderiales</taxon>
        <taxon>Oxalobacteraceae</taxon>
        <taxon>Telluria group</taxon>
        <taxon>Massilia</taxon>
    </lineage>
</organism>
<name>A0A7Z2VX23_9BURK</name>
<dbReference type="Gene3D" id="1.20.200.10">
    <property type="entry name" value="Fumarase/aspartase (Central domain)"/>
    <property type="match status" value="1"/>
</dbReference>
<evidence type="ECO:0000256" key="8">
    <source>
        <dbReference type="RuleBase" id="RU004479"/>
    </source>
</evidence>
<sequence>MSHERGATLALQPGALTLADLRRVWNAADAPAAAIGAGGAPALALAPDAYAAIDASAAVVRALIARGDPAYGINTGFGLLARRHIAPDQLERLQRNLILSHAVGTGELLPDPVVRLVLLTKIGSLARGFSGVRPLIVDTLVALYNAGIVPAIPAQGSVGASGDLAPLAHMTLALLGVGRVRVAGALVDAAEALAAAGIAPVVLAAKEGLALINGTQVSTALALHGLFLAERVLEAGMATGALSLDAARGSDAPFDARVHAVRGQPGQIAAAAVYRELVAGSAIRASHLVGDERVQDPYSLRCQPQVMGAALDLIAQAGRTLLIEANAVTDNPLLFPAGAAGDAHGGTPLVISGGNFHAEPVAFAADTLALAIAEIGALAERRIALLIDATLSGLPPFLVREPGVNSGFMIAHVTAAALASENKSLAHPASVDSLPTSANQEDHVSMATFAARRLEQMARNTGAIVAIEWLAAAQGIEFHRPLASSAHLEQVHALLRTTVPAFDEDRFLAPDIEAARGMVMAGALSAVCAPVFAALRPD</sequence>
<keyword evidence="11" id="KW-1185">Reference proteome</keyword>
<dbReference type="KEGG" id="mfy:HH212_11110"/>
<dbReference type="PROSITE" id="PS00488">
    <property type="entry name" value="PAL_HISTIDASE"/>
    <property type="match status" value="1"/>
</dbReference>
<evidence type="ECO:0000256" key="2">
    <source>
        <dbReference type="ARBA" id="ARBA00012994"/>
    </source>
</evidence>
<dbReference type="InterPro" id="IPR008948">
    <property type="entry name" value="L-Aspartase-like"/>
</dbReference>
<evidence type="ECO:0000256" key="9">
    <source>
        <dbReference type="RuleBase" id="RU004480"/>
    </source>
</evidence>
<dbReference type="SUPFAM" id="SSF48557">
    <property type="entry name" value="L-aspartase-like"/>
    <property type="match status" value="1"/>
</dbReference>
<comment type="similarity">
    <text evidence="6 7">Belongs to the PAL/histidase family.</text>
</comment>
<accession>A0A7Z2VX23</accession>
<dbReference type="UniPathway" id="UPA00379">
    <property type="reaction ID" value="UER00549"/>
</dbReference>
<dbReference type="FunFam" id="1.10.275.10:FF:000005">
    <property type="entry name" value="Histidine ammonia-lyase"/>
    <property type="match status" value="1"/>
</dbReference>
<comment type="subcellular location">
    <subcellularLocation>
        <location evidence="6 9">Cytoplasm</location>
    </subcellularLocation>
</comment>
<dbReference type="GO" id="GO:0019556">
    <property type="term" value="P:L-histidine catabolic process to glutamate and formamide"/>
    <property type="evidence" value="ECO:0007669"/>
    <property type="project" value="UniProtKB-UniPathway"/>
</dbReference>
<evidence type="ECO:0000313" key="10">
    <source>
        <dbReference type="EMBL" id="QJE00500.1"/>
    </source>
</evidence>
<dbReference type="HAMAP" id="MF_00229">
    <property type="entry name" value="His_ammonia_lyase"/>
    <property type="match status" value="1"/>
</dbReference>
<reference evidence="10 11" key="1">
    <citation type="submission" date="2020-04" db="EMBL/GenBank/DDBJ databases">
        <title>Genome sequencing of novel species.</title>
        <authorList>
            <person name="Heo J."/>
            <person name="Kim S.-J."/>
            <person name="Kim J.-S."/>
            <person name="Hong S.-B."/>
            <person name="Kwon S.-W."/>
        </authorList>
    </citation>
    <scope>NUCLEOTIDE SEQUENCE [LARGE SCALE GENOMIC DNA]</scope>
    <source>
        <strain evidence="10 11">GN2-R2</strain>
    </source>
</reference>